<dbReference type="Proteomes" id="UP000799771">
    <property type="component" value="Unassembled WGS sequence"/>
</dbReference>
<gene>
    <name evidence="1" type="ORF">P153DRAFT_386408</name>
</gene>
<dbReference type="OrthoDB" id="3650366at2759"/>
<proteinExistence type="predicted"/>
<dbReference type="InterPro" id="IPR027417">
    <property type="entry name" value="P-loop_NTPase"/>
</dbReference>
<dbReference type="PANTHER" id="PTHR48419">
    <property type="entry name" value="SULFOTRANSFERASE DOMAIN-CONTAINING PROTEIN"/>
    <property type="match status" value="1"/>
</dbReference>
<dbReference type="InterPro" id="IPR053226">
    <property type="entry name" value="Pyrrolopyrazine_biosynth_F"/>
</dbReference>
<dbReference type="AlphaFoldDB" id="A0A6A6AC44"/>
<protein>
    <recommendedName>
        <fullName evidence="3">Sulfotransferase family protein</fullName>
    </recommendedName>
</protein>
<accession>A0A6A6AC44</accession>
<sequence length="331" mass="38473">MKQEQSRRLVLISHPRTTSNLLLKVLNLDEQPDILQLPLDRKSTHLFLPGIKVRFENGIQAKRVCDWSEEEISTTVQNYKEVLEELDIYASRADKEGKIAFFREHSGALMDPVAQTRFYTGETSVRETWRIETPDRLSAYRSRLNDTLLPDDFMKDWLPTFIIRHPALAFPSFWRVLQASNSTQEERIRDGEIVNTYRWTRSIYDCYSSTFGMDGIILDAEDIIAKPEVLVSYCERVGLDPSKLKFSWNAKYTSEELQQHKNQDPRHHAFMATVDTSSGILKGKAPSHVDIEAEIQKWQEEFDEITCAKLEKWVRAATTDYEYLRSKKLSA</sequence>
<dbReference type="PANTHER" id="PTHR48419:SF1">
    <property type="entry name" value="SULFOTRANSFERASE DOMAIN-CONTAINING PROTEIN"/>
    <property type="match status" value="1"/>
</dbReference>
<reference evidence="1" key="1">
    <citation type="journal article" date="2020" name="Stud. Mycol.">
        <title>101 Dothideomycetes genomes: a test case for predicting lifestyles and emergence of pathogens.</title>
        <authorList>
            <person name="Haridas S."/>
            <person name="Albert R."/>
            <person name="Binder M."/>
            <person name="Bloem J."/>
            <person name="Labutti K."/>
            <person name="Salamov A."/>
            <person name="Andreopoulos B."/>
            <person name="Baker S."/>
            <person name="Barry K."/>
            <person name="Bills G."/>
            <person name="Bluhm B."/>
            <person name="Cannon C."/>
            <person name="Castanera R."/>
            <person name="Culley D."/>
            <person name="Daum C."/>
            <person name="Ezra D."/>
            <person name="Gonzalez J."/>
            <person name="Henrissat B."/>
            <person name="Kuo A."/>
            <person name="Liang C."/>
            <person name="Lipzen A."/>
            <person name="Lutzoni F."/>
            <person name="Magnuson J."/>
            <person name="Mondo S."/>
            <person name="Nolan M."/>
            <person name="Ohm R."/>
            <person name="Pangilinan J."/>
            <person name="Park H.-J."/>
            <person name="Ramirez L."/>
            <person name="Alfaro M."/>
            <person name="Sun H."/>
            <person name="Tritt A."/>
            <person name="Yoshinaga Y."/>
            <person name="Zwiers L.-H."/>
            <person name="Turgeon B."/>
            <person name="Goodwin S."/>
            <person name="Spatafora J."/>
            <person name="Crous P."/>
            <person name="Grigoriev I."/>
        </authorList>
    </citation>
    <scope>NUCLEOTIDE SEQUENCE</scope>
    <source>
        <strain evidence="1">CBS 119687</strain>
    </source>
</reference>
<dbReference type="RefSeq" id="XP_033522670.1">
    <property type="nucleotide sequence ID" value="XM_033670527.1"/>
</dbReference>
<evidence type="ECO:0000313" key="1">
    <source>
        <dbReference type="EMBL" id="KAF2128281.1"/>
    </source>
</evidence>
<evidence type="ECO:0000313" key="2">
    <source>
        <dbReference type="Proteomes" id="UP000799771"/>
    </source>
</evidence>
<evidence type="ECO:0008006" key="3">
    <source>
        <dbReference type="Google" id="ProtNLM"/>
    </source>
</evidence>
<name>A0A6A6AC44_9PLEO</name>
<organism evidence="1 2">
    <name type="scientific">Dothidotthia symphoricarpi CBS 119687</name>
    <dbReference type="NCBI Taxonomy" id="1392245"/>
    <lineage>
        <taxon>Eukaryota</taxon>
        <taxon>Fungi</taxon>
        <taxon>Dikarya</taxon>
        <taxon>Ascomycota</taxon>
        <taxon>Pezizomycotina</taxon>
        <taxon>Dothideomycetes</taxon>
        <taxon>Pleosporomycetidae</taxon>
        <taxon>Pleosporales</taxon>
        <taxon>Dothidotthiaceae</taxon>
        <taxon>Dothidotthia</taxon>
    </lineage>
</organism>
<dbReference type="EMBL" id="ML977508">
    <property type="protein sequence ID" value="KAF2128281.1"/>
    <property type="molecule type" value="Genomic_DNA"/>
</dbReference>
<dbReference type="SUPFAM" id="SSF52540">
    <property type="entry name" value="P-loop containing nucleoside triphosphate hydrolases"/>
    <property type="match status" value="1"/>
</dbReference>
<dbReference type="GeneID" id="54410959"/>
<keyword evidence="2" id="KW-1185">Reference proteome</keyword>